<dbReference type="SUPFAM" id="SSF52540">
    <property type="entry name" value="P-loop containing nucleoside triphosphate hydrolases"/>
    <property type="match status" value="1"/>
</dbReference>
<organism evidence="3 4">
    <name type="scientific">Thermococcus profundus</name>
    <dbReference type="NCBI Taxonomy" id="49899"/>
    <lineage>
        <taxon>Archaea</taxon>
        <taxon>Methanobacteriati</taxon>
        <taxon>Methanobacteriota</taxon>
        <taxon>Thermococci</taxon>
        <taxon>Thermococcales</taxon>
        <taxon>Thermococcaceae</taxon>
        <taxon>Thermococcus</taxon>
    </lineage>
</organism>
<proteinExistence type="predicted"/>
<dbReference type="GO" id="GO:0003700">
    <property type="term" value="F:DNA-binding transcription factor activity"/>
    <property type="evidence" value="ECO:0007669"/>
    <property type="project" value="InterPro"/>
</dbReference>
<dbReference type="InterPro" id="IPR027417">
    <property type="entry name" value="P-loop_NTPase"/>
</dbReference>
<dbReference type="Pfam" id="PF12840">
    <property type="entry name" value="HTH_20"/>
    <property type="match status" value="1"/>
</dbReference>
<dbReference type="Pfam" id="PF13432">
    <property type="entry name" value="TPR_16"/>
    <property type="match status" value="1"/>
</dbReference>
<dbReference type="InterPro" id="IPR011991">
    <property type="entry name" value="ArsR-like_HTH"/>
</dbReference>
<dbReference type="CDD" id="cd00090">
    <property type="entry name" value="HTH_ARSR"/>
    <property type="match status" value="1"/>
</dbReference>
<dbReference type="KEGG" id="tprf:A3L09_05115"/>
<dbReference type="InterPro" id="IPR011990">
    <property type="entry name" value="TPR-like_helical_dom_sf"/>
</dbReference>
<dbReference type="SUPFAM" id="SSF46785">
    <property type="entry name" value="Winged helix' DNA-binding domain"/>
    <property type="match status" value="1"/>
</dbReference>
<dbReference type="InterPro" id="IPR019734">
    <property type="entry name" value="TPR_rpt"/>
</dbReference>
<dbReference type="PANTHER" id="PTHR10098:SF108">
    <property type="entry name" value="TETRATRICOPEPTIDE REPEAT PROTEIN 28"/>
    <property type="match status" value="1"/>
</dbReference>
<dbReference type="EMBL" id="CP014862">
    <property type="protein sequence ID" value="ASJ02678.1"/>
    <property type="molecule type" value="Genomic_DNA"/>
</dbReference>
<feature type="domain" description="HTH arsR-type" evidence="2">
    <location>
        <begin position="10"/>
        <end position="88"/>
    </location>
</feature>
<evidence type="ECO:0000313" key="4">
    <source>
        <dbReference type="Proteomes" id="UP000250179"/>
    </source>
</evidence>
<accession>A0A2Z2ML42</accession>
<dbReference type="InterPro" id="IPR036388">
    <property type="entry name" value="WH-like_DNA-bd_sf"/>
</dbReference>
<dbReference type="SMART" id="SM00418">
    <property type="entry name" value="HTH_ARSR"/>
    <property type="match status" value="1"/>
</dbReference>
<protein>
    <submittedName>
        <fullName evidence="3">ArsR family transcriptional regulator</fullName>
    </submittedName>
</protein>
<dbReference type="Gene3D" id="3.40.50.300">
    <property type="entry name" value="P-loop containing nucleotide triphosphate hydrolases"/>
    <property type="match status" value="1"/>
</dbReference>
<name>A0A2Z2ML42_THEPR</name>
<dbReference type="PROSITE" id="PS50005">
    <property type="entry name" value="TPR"/>
    <property type="match status" value="2"/>
</dbReference>
<feature type="repeat" description="TPR" evidence="1">
    <location>
        <begin position="628"/>
        <end position="661"/>
    </location>
</feature>
<dbReference type="Gene3D" id="1.25.40.10">
    <property type="entry name" value="Tetratricopeptide repeat domain"/>
    <property type="match status" value="2"/>
</dbReference>
<dbReference type="InterPro" id="IPR036390">
    <property type="entry name" value="WH_DNA-bd_sf"/>
</dbReference>
<keyword evidence="4" id="KW-1185">Reference proteome</keyword>
<dbReference type="RefSeq" id="WP_088857937.1">
    <property type="nucleotide sequence ID" value="NZ_CP014862.1"/>
</dbReference>
<dbReference type="SUPFAM" id="SSF48452">
    <property type="entry name" value="TPR-like"/>
    <property type="match status" value="1"/>
</dbReference>
<dbReference type="InterPro" id="IPR001845">
    <property type="entry name" value="HTH_ArsR_DNA-bd_dom"/>
</dbReference>
<feature type="repeat" description="TPR" evidence="1">
    <location>
        <begin position="507"/>
        <end position="540"/>
    </location>
</feature>
<evidence type="ECO:0000313" key="3">
    <source>
        <dbReference type="EMBL" id="ASJ02678.1"/>
    </source>
</evidence>
<dbReference type="PANTHER" id="PTHR10098">
    <property type="entry name" value="RAPSYN-RELATED"/>
    <property type="match status" value="1"/>
</dbReference>
<dbReference type="AlphaFoldDB" id="A0A2Z2ML42"/>
<dbReference type="Gene3D" id="1.10.10.10">
    <property type="entry name" value="Winged helix-like DNA-binding domain superfamily/Winged helix DNA-binding domain"/>
    <property type="match status" value="1"/>
</dbReference>
<evidence type="ECO:0000259" key="2">
    <source>
        <dbReference type="SMART" id="SM00418"/>
    </source>
</evidence>
<sequence length="769" mass="89034">MPQRKENVPSVLKLLSSEVNLEILSILRSGSFNPRELAKILGRDETDVSRRLKALEKAGLVEGRWVRIGNRNVRKYSLRVDELRVNFEPEGIRVEAEREEDYSTRIVKDEAPVVEEFFGRRRELNLLSSVKEPVVVIYGMAGIGKTTLAAKAFPDALWYPVREGDSFEYFTWQLGLHLNRLGYRGLIEYLRTGNTEERELFEIALEGIDETGAVIVIDDFHRCRDERLGRFITFLAERMKRGKAVILSRERPKFGILGSFYLKLDGLDVESSYRLLKTKRGNVDVRDFAEIYRLTRGHPLALTLFSQAYPGRVETAAENFFEFLLEEVYSRLSDKEKFLLQVISLFEEPLEYGALKKLYGEKSLFPVLHSLLRKGLVERRGGVYFLHDLIRSFVERVGEVEGGEYYRKYVEYLMEKGEETAFISAFRYALMLGDEELIKRLVELRLRRFKGLVRSFKGPYLKVLSAGKGNPYVDLELGHLYFQNGFFEKALDIWLRVEGKVDGVFKADVLTSIADAYLEMNRLEEAEEYLKKSQEIAKASEDPEVKLWYYMTLTKFHYYKNEPEKAMESAFMELKILREIGGNPELEALVLLHIGDINSWMGKPKEALKYYSEAVDVARLHGIPFFENLAHMELAKVYYHLGDYEKAVEHSSKAAEYFKRMRNYRRAVDTLAYRCVSFIGSGELEKAEEDAGEMIRMGQGSNYPLAWAGYIFLAAVKNLKGEPWEEYLILGREKLRDNRHLYEAVLEELNQVFDVSAFGESSPRKIEEF</sequence>
<dbReference type="Pfam" id="PF13424">
    <property type="entry name" value="TPR_12"/>
    <property type="match status" value="1"/>
</dbReference>
<dbReference type="SMART" id="SM00028">
    <property type="entry name" value="TPR"/>
    <property type="match status" value="3"/>
</dbReference>
<dbReference type="GeneID" id="33319772"/>
<dbReference type="PRINTS" id="PR00364">
    <property type="entry name" value="DISEASERSIST"/>
</dbReference>
<evidence type="ECO:0000256" key="1">
    <source>
        <dbReference type="PROSITE-ProRule" id="PRU00339"/>
    </source>
</evidence>
<reference evidence="3 4" key="1">
    <citation type="submission" date="2016-03" db="EMBL/GenBank/DDBJ databases">
        <title>Complete genome sequence of Thermococcus profundus strain DT5432.</title>
        <authorList>
            <person name="Oger P.M."/>
        </authorList>
    </citation>
    <scope>NUCLEOTIDE SEQUENCE [LARGE SCALE GENOMIC DNA]</scope>
    <source>
        <strain evidence="3 4">DT 5432</strain>
    </source>
</reference>
<keyword evidence="1" id="KW-0802">TPR repeat</keyword>
<dbReference type="OrthoDB" id="103665at2157"/>
<dbReference type="Proteomes" id="UP000250179">
    <property type="component" value="Chromosome"/>
</dbReference>
<gene>
    <name evidence="3" type="ORF">A3L09_05115</name>
</gene>